<proteinExistence type="predicted"/>
<dbReference type="AlphaFoldDB" id="A0A9P4PEY7"/>
<dbReference type="Proteomes" id="UP000799764">
    <property type="component" value="Unassembled WGS sequence"/>
</dbReference>
<organism evidence="1 2">
    <name type="scientific">Karstenula rhodostoma CBS 690.94</name>
    <dbReference type="NCBI Taxonomy" id="1392251"/>
    <lineage>
        <taxon>Eukaryota</taxon>
        <taxon>Fungi</taxon>
        <taxon>Dikarya</taxon>
        <taxon>Ascomycota</taxon>
        <taxon>Pezizomycotina</taxon>
        <taxon>Dothideomycetes</taxon>
        <taxon>Pleosporomycetidae</taxon>
        <taxon>Pleosporales</taxon>
        <taxon>Massarineae</taxon>
        <taxon>Didymosphaeriaceae</taxon>
        <taxon>Karstenula</taxon>
    </lineage>
</organism>
<keyword evidence="2" id="KW-1185">Reference proteome</keyword>
<evidence type="ECO:0000313" key="2">
    <source>
        <dbReference type="Proteomes" id="UP000799764"/>
    </source>
</evidence>
<comment type="caution">
    <text evidence="1">The sequence shown here is derived from an EMBL/GenBank/DDBJ whole genome shotgun (WGS) entry which is preliminary data.</text>
</comment>
<sequence>MKKQSRLGIGDGTRLLEFIANLHNFLQSCMWPTCSSLHPRLNFPTHMLPRRGLGYDIRATPLLRLAWCTLPVTRR</sequence>
<dbReference type="EMBL" id="MU001505">
    <property type="protein sequence ID" value="KAF2441933.1"/>
    <property type="molecule type" value="Genomic_DNA"/>
</dbReference>
<reference evidence="1" key="1">
    <citation type="journal article" date="2020" name="Stud. Mycol.">
        <title>101 Dothideomycetes genomes: a test case for predicting lifestyles and emergence of pathogens.</title>
        <authorList>
            <person name="Haridas S."/>
            <person name="Albert R."/>
            <person name="Binder M."/>
            <person name="Bloem J."/>
            <person name="Labutti K."/>
            <person name="Salamov A."/>
            <person name="Andreopoulos B."/>
            <person name="Baker S."/>
            <person name="Barry K."/>
            <person name="Bills G."/>
            <person name="Bluhm B."/>
            <person name="Cannon C."/>
            <person name="Castanera R."/>
            <person name="Culley D."/>
            <person name="Daum C."/>
            <person name="Ezra D."/>
            <person name="Gonzalez J."/>
            <person name="Henrissat B."/>
            <person name="Kuo A."/>
            <person name="Liang C."/>
            <person name="Lipzen A."/>
            <person name="Lutzoni F."/>
            <person name="Magnuson J."/>
            <person name="Mondo S."/>
            <person name="Nolan M."/>
            <person name="Ohm R."/>
            <person name="Pangilinan J."/>
            <person name="Park H.-J."/>
            <person name="Ramirez L."/>
            <person name="Alfaro M."/>
            <person name="Sun H."/>
            <person name="Tritt A."/>
            <person name="Yoshinaga Y."/>
            <person name="Zwiers L.-H."/>
            <person name="Turgeon B."/>
            <person name="Goodwin S."/>
            <person name="Spatafora J."/>
            <person name="Crous P."/>
            <person name="Grigoriev I."/>
        </authorList>
    </citation>
    <scope>NUCLEOTIDE SEQUENCE</scope>
    <source>
        <strain evidence="1">CBS 690.94</strain>
    </source>
</reference>
<gene>
    <name evidence="1" type="ORF">P171DRAFT_434526</name>
</gene>
<protein>
    <submittedName>
        <fullName evidence="1">Uncharacterized protein</fullName>
    </submittedName>
</protein>
<name>A0A9P4PEY7_9PLEO</name>
<evidence type="ECO:0000313" key="1">
    <source>
        <dbReference type="EMBL" id="KAF2441933.1"/>
    </source>
</evidence>
<accession>A0A9P4PEY7</accession>
<dbReference type="PROSITE" id="PS51257">
    <property type="entry name" value="PROKAR_LIPOPROTEIN"/>
    <property type="match status" value="1"/>
</dbReference>